<dbReference type="Proteomes" id="UP001225316">
    <property type="component" value="Unassembled WGS sequence"/>
</dbReference>
<name>A0ABU1AVF9_9BACT</name>
<keyword evidence="3 6" id="KW-0812">Transmembrane</keyword>
<evidence type="ECO:0000313" key="8">
    <source>
        <dbReference type="EMBL" id="MDQ8208118.1"/>
    </source>
</evidence>
<proteinExistence type="predicted"/>
<feature type="transmembrane region" description="Helical" evidence="6">
    <location>
        <begin position="55"/>
        <end position="75"/>
    </location>
</feature>
<gene>
    <name evidence="8" type="ORF">QEH52_11405</name>
</gene>
<dbReference type="InterPro" id="IPR052159">
    <property type="entry name" value="Competence_DNA_uptake"/>
</dbReference>
<evidence type="ECO:0000313" key="9">
    <source>
        <dbReference type="Proteomes" id="UP001225316"/>
    </source>
</evidence>
<feature type="transmembrane region" description="Helical" evidence="6">
    <location>
        <begin position="437"/>
        <end position="459"/>
    </location>
</feature>
<keyword evidence="4 6" id="KW-1133">Transmembrane helix</keyword>
<organism evidence="8 9">
    <name type="scientific">Thalassobacterium maritimum</name>
    <dbReference type="NCBI Taxonomy" id="3041265"/>
    <lineage>
        <taxon>Bacteria</taxon>
        <taxon>Pseudomonadati</taxon>
        <taxon>Verrucomicrobiota</taxon>
        <taxon>Opitutia</taxon>
        <taxon>Puniceicoccales</taxon>
        <taxon>Coraliomargaritaceae</taxon>
        <taxon>Thalassobacterium</taxon>
    </lineage>
</organism>
<keyword evidence="9" id="KW-1185">Reference proteome</keyword>
<feature type="transmembrane region" description="Helical" evidence="6">
    <location>
        <begin position="257"/>
        <end position="281"/>
    </location>
</feature>
<dbReference type="EMBL" id="JARXHW010000024">
    <property type="protein sequence ID" value="MDQ8208118.1"/>
    <property type="molecule type" value="Genomic_DNA"/>
</dbReference>
<evidence type="ECO:0000256" key="3">
    <source>
        <dbReference type="ARBA" id="ARBA00022692"/>
    </source>
</evidence>
<dbReference type="Pfam" id="PF03772">
    <property type="entry name" value="Competence"/>
    <property type="match status" value="1"/>
</dbReference>
<evidence type="ECO:0000256" key="6">
    <source>
        <dbReference type="SAM" id="Phobius"/>
    </source>
</evidence>
<evidence type="ECO:0000259" key="7">
    <source>
        <dbReference type="Pfam" id="PF03772"/>
    </source>
</evidence>
<evidence type="ECO:0000256" key="1">
    <source>
        <dbReference type="ARBA" id="ARBA00004651"/>
    </source>
</evidence>
<comment type="caution">
    <text evidence="8">The sequence shown here is derived from an EMBL/GenBank/DDBJ whole genome shotgun (WGS) entry which is preliminary data.</text>
</comment>
<dbReference type="PANTHER" id="PTHR30619">
    <property type="entry name" value="DNA INTERNALIZATION/COMPETENCE PROTEIN COMEC/REC2"/>
    <property type="match status" value="1"/>
</dbReference>
<feature type="transmembrane region" description="Helical" evidence="6">
    <location>
        <begin position="502"/>
        <end position="519"/>
    </location>
</feature>
<feature type="transmembrane region" description="Helical" evidence="6">
    <location>
        <begin position="395"/>
        <end position="417"/>
    </location>
</feature>
<accession>A0ABU1AVF9</accession>
<reference evidence="8 9" key="1">
    <citation type="submission" date="2023-04" db="EMBL/GenBank/DDBJ databases">
        <title>A novel bacteria isolated from coastal sediment.</title>
        <authorList>
            <person name="Liu X.-J."/>
            <person name="Du Z.-J."/>
        </authorList>
    </citation>
    <scope>NUCLEOTIDE SEQUENCE [LARGE SCALE GENOMIC DNA]</scope>
    <source>
        <strain evidence="8 9">SDUM461003</strain>
    </source>
</reference>
<feature type="transmembrane region" description="Helical" evidence="6">
    <location>
        <begin position="355"/>
        <end position="374"/>
    </location>
</feature>
<protein>
    <submittedName>
        <fullName evidence="8">ComEC/Rec2 family competence protein</fullName>
    </submittedName>
</protein>
<dbReference type="PANTHER" id="PTHR30619:SF7">
    <property type="entry name" value="BETA-LACTAMASE DOMAIN PROTEIN"/>
    <property type="match status" value="1"/>
</dbReference>
<dbReference type="InterPro" id="IPR004477">
    <property type="entry name" value="ComEC_N"/>
</dbReference>
<feature type="transmembrane region" description="Helical" evidence="6">
    <location>
        <begin position="293"/>
        <end position="318"/>
    </location>
</feature>
<sequence>MPRQRQMPTRAPALFLLVGMVLGLCLASTQPAPVAFSLTFALFLAGFSYYFAKRGSSLWLLSFITATSLTAWAYGTLRLPMTPSSDFLKLPAREAFLQFEVERILQERNQYGRLSGIANVIDANTTSRLQPGAKIFFRVDLEEAGTVHLLRGSVIQATGVLSPIPLKLEPDSFEAYLKDIGIHYRFERTSEHQLLRPPGSFDQFCQRMNLHFQHYLRLGAPENHELDSIYIAMLLGRKAELNNDQKDRFRMTGTMHFFAISGLHIGVIATVIAQFLILVRVPRKISPFIGLPLLYLYVEITGAAPSAVRAFLMAVFFWASYAFTRQRTPLSALAASAVFVLILKPDQIWSIGFQLSYTVVLSILLFGLPVYEMLTQRLAPFKYLPKANWTRLQRLYAGAIDAVILLFAISFSAWLASSLLSATFFGYFSPAAILLNMLLVNLAALAISTGVISLALAIIGLETATEFINHAAWLSIYLMDQLVVASTRIPGMIIHSDTFPNYIAYLGLSSYFISLFWLNHARHKRASYAWLLPILLIILSLFLGMGT</sequence>
<evidence type="ECO:0000256" key="4">
    <source>
        <dbReference type="ARBA" id="ARBA00022989"/>
    </source>
</evidence>
<feature type="transmembrane region" description="Helical" evidence="6">
    <location>
        <begin position="471"/>
        <end position="490"/>
    </location>
</feature>
<feature type="domain" description="ComEC/Rec2-related protein" evidence="7">
    <location>
        <begin position="233"/>
        <end position="518"/>
    </location>
</feature>
<dbReference type="NCBIfam" id="TIGR00360">
    <property type="entry name" value="ComEC_N-term"/>
    <property type="match status" value="1"/>
</dbReference>
<comment type="subcellular location">
    <subcellularLocation>
        <location evidence="1">Cell membrane</location>
        <topology evidence="1">Multi-pass membrane protein</topology>
    </subcellularLocation>
</comment>
<evidence type="ECO:0000256" key="5">
    <source>
        <dbReference type="ARBA" id="ARBA00023136"/>
    </source>
</evidence>
<feature type="transmembrane region" description="Helical" evidence="6">
    <location>
        <begin position="526"/>
        <end position="545"/>
    </location>
</feature>
<evidence type="ECO:0000256" key="2">
    <source>
        <dbReference type="ARBA" id="ARBA00022475"/>
    </source>
</evidence>
<keyword evidence="5 6" id="KW-0472">Membrane</keyword>
<keyword evidence="2" id="KW-1003">Cell membrane</keyword>